<evidence type="ECO:0000313" key="2">
    <source>
        <dbReference type="Proteomes" id="UP000199706"/>
    </source>
</evidence>
<dbReference type="Pfam" id="PF16245">
    <property type="entry name" value="DUF4902"/>
    <property type="match status" value="1"/>
</dbReference>
<dbReference type="AlphaFoldDB" id="A0A1G8B0P9"/>
<dbReference type="OrthoDB" id="6921559at2"/>
<gene>
    <name evidence="1" type="ORF">SAMN05216466_108174</name>
</gene>
<name>A0A1G8B0P9_9BURK</name>
<dbReference type="RefSeq" id="WP_090686153.1">
    <property type="nucleotide sequence ID" value="NZ_CADERL010000011.1"/>
</dbReference>
<evidence type="ECO:0000313" key="1">
    <source>
        <dbReference type="EMBL" id="SDH26726.1"/>
    </source>
</evidence>
<protein>
    <recommendedName>
        <fullName evidence="3">DUF4902 domain-containing protein</fullName>
    </recommendedName>
</protein>
<dbReference type="InterPro" id="IPR032598">
    <property type="entry name" value="RsaM-like"/>
</dbReference>
<dbReference type="Gene3D" id="3.10.450.610">
    <property type="match status" value="1"/>
</dbReference>
<sequence length="149" mass="16530">MKLSALRFHLPSSDGYIRVPEAMLSRLTLAHVSSGLDAELLADLRADAIEAFNAGYTEWQGAIHPLTSHFSVAWDWYIERTSGAFLIAWGDVRSNLMGVDRSGTDLGMVCTAQALIRRLIRLNWSHTVAATVAPHTGIQQEVFPPVYRH</sequence>
<evidence type="ECO:0008006" key="3">
    <source>
        <dbReference type="Google" id="ProtNLM"/>
    </source>
</evidence>
<accession>A0A1G8B0P9</accession>
<dbReference type="Proteomes" id="UP000199706">
    <property type="component" value="Unassembled WGS sequence"/>
</dbReference>
<organism evidence="1 2">
    <name type="scientific">Paraburkholderia phenazinium</name>
    <dbReference type="NCBI Taxonomy" id="60549"/>
    <lineage>
        <taxon>Bacteria</taxon>
        <taxon>Pseudomonadati</taxon>
        <taxon>Pseudomonadota</taxon>
        <taxon>Betaproteobacteria</taxon>
        <taxon>Burkholderiales</taxon>
        <taxon>Burkholderiaceae</taxon>
        <taxon>Paraburkholderia</taxon>
    </lineage>
</organism>
<reference evidence="1 2" key="1">
    <citation type="submission" date="2016-10" db="EMBL/GenBank/DDBJ databases">
        <authorList>
            <person name="de Groot N.N."/>
        </authorList>
    </citation>
    <scope>NUCLEOTIDE SEQUENCE [LARGE SCALE GENOMIC DNA]</scope>
    <source>
        <strain evidence="1 2">LMG 2247</strain>
    </source>
</reference>
<proteinExistence type="predicted"/>
<dbReference type="EMBL" id="FNCJ01000008">
    <property type="protein sequence ID" value="SDH26726.1"/>
    <property type="molecule type" value="Genomic_DNA"/>
</dbReference>